<dbReference type="EMBL" id="CAJPDT010000025">
    <property type="protein sequence ID" value="CAF9920505.1"/>
    <property type="molecule type" value="Genomic_DNA"/>
</dbReference>
<gene>
    <name evidence="1" type="ORF">IMSHALPRED_004942</name>
</gene>
<evidence type="ECO:0000313" key="2">
    <source>
        <dbReference type="Proteomes" id="UP000664534"/>
    </source>
</evidence>
<organism evidence="1 2">
    <name type="scientific">Imshaugia aleurites</name>
    <dbReference type="NCBI Taxonomy" id="172621"/>
    <lineage>
        <taxon>Eukaryota</taxon>
        <taxon>Fungi</taxon>
        <taxon>Dikarya</taxon>
        <taxon>Ascomycota</taxon>
        <taxon>Pezizomycotina</taxon>
        <taxon>Lecanoromycetes</taxon>
        <taxon>OSLEUM clade</taxon>
        <taxon>Lecanoromycetidae</taxon>
        <taxon>Lecanorales</taxon>
        <taxon>Lecanorineae</taxon>
        <taxon>Parmeliaceae</taxon>
        <taxon>Imshaugia</taxon>
    </lineage>
</organism>
<sequence>MALVTATEEPTLRRSSRLLQKIVPSGTVDSFTKKYFSSYRRSRKVSQPKIPTFHCFLKLPRELRDMIYTILISTGHLSILQTCREVNLEAQSMFYRAAIRRQGAGYAEWDGGFYNIFSKLLVQNFELHCNLDSHYVGATRCAMQTSRGNHVDFQHASDFGRSNVRRNRMIIELKFGDDDSLRDAEHALVQYFDRPESFVGFRLLVVKFLPMPEEWPSTSRHRIRQMVKDILEPGLGSAVQTEEEGYDGYHMEFHPWDHAGRQSYRLESVAFLKRSNWDAKGLDEEESDF</sequence>
<name>A0A8H3FBF1_9LECA</name>
<dbReference type="Proteomes" id="UP000664534">
    <property type="component" value="Unassembled WGS sequence"/>
</dbReference>
<proteinExistence type="predicted"/>
<dbReference type="OrthoDB" id="3756103at2759"/>
<accession>A0A8H3FBF1</accession>
<protein>
    <submittedName>
        <fullName evidence="1">Uncharacterized protein</fullName>
    </submittedName>
</protein>
<reference evidence="1" key="1">
    <citation type="submission" date="2021-03" db="EMBL/GenBank/DDBJ databases">
        <authorList>
            <person name="Tagirdzhanova G."/>
        </authorList>
    </citation>
    <scope>NUCLEOTIDE SEQUENCE</scope>
</reference>
<evidence type="ECO:0000313" key="1">
    <source>
        <dbReference type="EMBL" id="CAF9920505.1"/>
    </source>
</evidence>
<keyword evidence="2" id="KW-1185">Reference proteome</keyword>
<comment type="caution">
    <text evidence="1">The sequence shown here is derived from an EMBL/GenBank/DDBJ whole genome shotgun (WGS) entry which is preliminary data.</text>
</comment>
<dbReference type="AlphaFoldDB" id="A0A8H3FBF1"/>